<feature type="domain" description="Nudix hydrolase" evidence="5">
    <location>
        <begin position="65"/>
        <end position="198"/>
    </location>
</feature>
<dbReference type="PANTHER" id="PTHR12629:SF0">
    <property type="entry name" value="DIPHOSPHOINOSITOL-POLYPHOSPHATE DIPHOSPHATASE"/>
    <property type="match status" value="1"/>
</dbReference>
<name>A0A1I3MLI4_9RHOB</name>
<keyword evidence="4" id="KW-0460">Magnesium</keyword>
<evidence type="ECO:0000256" key="1">
    <source>
        <dbReference type="ARBA" id="ARBA00001946"/>
    </source>
</evidence>
<keyword evidence="3" id="KW-0378">Hydrolase</keyword>
<dbReference type="STRING" id="576117.SAMN04488138_10158"/>
<accession>A0A1I3MLI4</accession>
<evidence type="ECO:0000256" key="3">
    <source>
        <dbReference type="ARBA" id="ARBA00022801"/>
    </source>
</evidence>
<evidence type="ECO:0000313" key="6">
    <source>
        <dbReference type="EMBL" id="SFI97823.1"/>
    </source>
</evidence>
<dbReference type="PROSITE" id="PS51462">
    <property type="entry name" value="NUDIX"/>
    <property type="match status" value="1"/>
</dbReference>
<dbReference type="EMBL" id="FORY01000001">
    <property type="protein sequence ID" value="SFI97823.1"/>
    <property type="molecule type" value="Genomic_DNA"/>
</dbReference>
<dbReference type="GO" id="GO:0016462">
    <property type="term" value="F:pyrophosphatase activity"/>
    <property type="evidence" value="ECO:0007669"/>
    <property type="project" value="InterPro"/>
</dbReference>
<evidence type="ECO:0000259" key="5">
    <source>
        <dbReference type="PROSITE" id="PS51462"/>
    </source>
</evidence>
<dbReference type="PANTHER" id="PTHR12629">
    <property type="entry name" value="DIPHOSPHOINOSITOL POLYPHOSPHATE PHOSPHOHYDROLASE"/>
    <property type="match status" value="1"/>
</dbReference>
<dbReference type="Proteomes" id="UP000183299">
    <property type="component" value="Unassembled WGS sequence"/>
</dbReference>
<dbReference type="GO" id="GO:0005737">
    <property type="term" value="C:cytoplasm"/>
    <property type="evidence" value="ECO:0007669"/>
    <property type="project" value="TreeGrafter"/>
</dbReference>
<dbReference type="InterPro" id="IPR047198">
    <property type="entry name" value="DDP-like_NUDIX"/>
</dbReference>
<evidence type="ECO:0000256" key="2">
    <source>
        <dbReference type="ARBA" id="ARBA00022723"/>
    </source>
</evidence>
<protein>
    <submittedName>
        <fullName evidence="6">8-oxo-dGTP pyrophosphatase MutT, NUDIX family</fullName>
    </submittedName>
</protein>
<keyword evidence="2" id="KW-0479">Metal-binding</keyword>
<evidence type="ECO:0000256" key="4">
    <source>
        <dbReference type="ARBA" id="ARBA00022842"/>
    </source>
</evidence>
<dbReference type="SUPFAM" id="SSF55811">
    <property type="entry name" value="Nudix"/>
    <property type="match status" value="1"/>
</dbReference>
<dbReference type="InterPro" id="IPR015797">
    <property type="entry name" value="NUDIX_hydrolase-like_dom_sf"/>
</dbReference>
<gene>
    <name evidence="6" type="ORF">SAMN04488138_10158</name>
</gene>
<proteinExistence type="predicted"/>
<dbReference type="AlphaFoldDB" id="A0A1I3MLI4"/>
<evidence type="ECO:0000313" key="7">
    <source>
        <dbReference type="Proteomes" id="UP000183299"/>
    </source>
</evidence>
<dbReference type="InterPro" id="IPR000086">
    <property type="entry name" value="NUDIX_hydrolase_dom"/>
</dbReference>
<keyword evidence="7" id="KW-1185">Reference proteome</keyword>
<organism evidence="6 7">
    <name type="scientific">Celeribacter halophilus</name>
    <dbReference type="NCBI Taxonomy" id="576117"/>
    <lineage>
        <taxon>Bacteria</taxon>
        <taxon>Pseudomonadati</taxon>
        <taxon>Pseudomonadota</taxon>
        <taxon>Alphaproteobacteria</taxon>
        <taxon>Rhodobacterales</taxon>
        <taxon>Roseobacteraceae</taxon>
        <taxon>Celeribacter</taxon>
    </lineage>
</organism>
<reference evidence="6 7" key="1">
    <citation type="submission" date="2016-10" db="EMBL/GenBank/DDBJ databases">
        <authorList>
            <person name="de Groot N.N."/>
        </authorList>
    </citation>
    <scope>NUCLEOTIDE SEQUENCE [LARGE SCALE GENOMIC DNA]</scope>
    <source>
        <strain evidence="6 7">CGMCC 1.8891</strain>
    </source>
</reference>
<dbReference type="Gene3D" id="3.90.79.10">
    <property type="entry name" value="Nucleoside Triphosphate Pyrophosphohydrolase"/>
    <property type="match status" value="1"/>
</dbReference>
<sequence>MEKVQNSLSSRHADLIVLCQPDATKQADALYTMPSPFRIQPKDKQVSAMRPRQHPVKLGRNAKDSVRTQFGALVWRWRKDKLQVLLIKTRGGKRWIIPKGWPMDGQTPVQAAATEAWEEAGIKGRPAPICIGLYSYQKYPRNGEMPMPCVVAVFPLKARWEFDKYPEASERKRKWVSPKKAAAMVEDAELAQIIRHFNPRHFRL</sequence>
<dbReference type="Pfam" id="PF00293">
    <property type="entry name" value="NUDIX"/>
    <property type="match status" value="1"/>
</dbReference>
<dbReference type="GO" id="GO:0046872">
    <property type="term" value="F:metal ion binding"/>
    <property type="evidence" value="ECO:0007669"/>
    <property type="project" value="UniProtKB-KW"/>
</dbReference>
<comment type="cofactor">
    <cofactor evidence="1">
        <name>Mg(2+)</name>
        <dbReference type="ChEBI" id="CHEBI:18420"/>
    </cofactor>
</comment>
<dbReference type="CDD" id="cd04666">
    <property type="entry name" value="NUDIX_DIPP2_like_Nudt4"/>
    <property type="match status" value="1"/>
</dbReference>